<evidence type="ECO:0000256" key="2">
    <source>
        <dbReference type="ARBA" id="ARBA00022898"/>
    </source>
</evidence>
<name>A0AAV5UL78_9BILA</name>
<protein>
    <recommendedName>
        <fullName evidence="5">sphinganine-1-phosphate aldolase</fullName>
        <ecNumber evidence="5">4.1.2.27</ecNumber>
    </recommendedName>
    <alternativeName>
        <fullName evidence="6">Sphingosine-1-phosphate aldolase</fullName>
    </alternativeName>
</protein>
<evidence type="ECO:0000313" key="8">
    <source>
        <dbReference type="EMBL" id="GMT07063.1"/>
    </source>
</evidence>
<evidence type="ECO:0000256" key="7">
    <source>
        <dbReference type="RuleBase" id="RU000382"/>
    </source>
</evidence>
<comment type="caution">
    <text evidence="8">The sequence shown here is derived from an EMBL/GenBank/DDBJ whole genome shotgun (WGS) entry which is preliminary data.</text>
</comment>
<comment type="cofactor">
    <cofactor evidence="1 7">
        <name>pyridoxal 5'-phosphate</name>
        <dbReference type="ChEBI" id="CHEBI:597326"/>
    </cofactor>
</comment>
<reference evidence="8" key="1">
    <citation type="submission" date="2023-10" db="EMBL/GenBank/DDBJ databases">
        <title>Genome assembly of Pristionchus species.</title>
        <authorList>
            <person name="Yoshida K."/>
            <person name="Sommer R.J."/>
        </authorList>
    </citation>
    <scope>NUCLEOTIDE SEQUENCE</scope>
    <source>
        <strain evidence="8">RS0144</strain>
    </source>
</reference>
<evidence type="ECO:0000256" key="4">
    <source>
        <dbReference type="ARBA" id="ARBA00038302"/>
    </source>
</evidence>
<dbReference type="GO" id="GO:0019752">
    <property type="term" value="P:carboxylic acid metabolic process"/>
    <property type="evidence" value="ECO:0007669"/>
    <property type="project" value="InterPro"/>
</dbReference>
<organism evidence="8 9">
    <name type="scientific">Pristionchus entomophagus</name>
    <dbReference type="NCBI Taxonomy" id="358040"/>
    <lineage>
        <taxon>Eukaryota</taxon>
        <taxon>Metazoa</taxon>
        <taxon>Ecdysozoa</taxon>
        <taxon>Nematoda</taxon>
        <taxon>Chromadorea</taxon>
        <taxon>Rhabditida</taxon>
        <taxon>Rhabditina</taxon>
        <taxon>Diplogasteromorpha</taxon>
        <taxon>Diplogasteroidea</taxon>
        <taxon>Neodiplogasteridae</taxon>
        <taxon>Pristionchus</taxon>
    </lineage>
</organism>
<dbReference type="GO" id="GO:0030149">
    <property type="term" value="P:sphingolipid catabolic process"/>
    <property type="evidence" value="ECO:0007669"/>
    <property type="project" value="TreeGrafter"/>
</dbReference>
<dbReference type="InterPro" id="IPR015424">
    <property type="entry name" value="PyrdxlP-dep_Trfase"/>
</dbReference>
<dbReference type="Gene3D" id="6.10.140.2150">
    <property type="match status" value="1"/>
</dbReference>
<dbReference type="GO" id="GO:0030170">
    <property type="term" value="F:pyridoxal phosphate binding"/>
    <property type="evidence" value="ECO:0007669"/>
    <property type="project" value="InterPro"/>
</dbReference>
<dbReference type="InterPro" id="IPR015421">
    <property type="entry name" value="PyrdxlP-dep_Trfase_major"/>
</dbReference>
<dbReference type="EMBL" id="BTSX01000006">
    <property type="protein sequence ID" value="GMT07063.1"/>
    <property type="molecule type" value="Genomic_DNA"/>
</dbReference>
<dbReference type="PANTHER" id="PTHR42735:SF6">
    <property type="entry name" value="SPHINGOSINE-1-PHOSPHATE LYASE 1"/>
    <property type="match status" value="1"/>
</dbReference>
<dbReference type="Gene3D" id="3.40.640.10">
    <property type="entry name" value="Type I PLP-dependent aspartate aminotransferase-like (Major domain)"/>
    <property type="match status" value="1"/>
</dbReference>
<dbReference type="InterPro" id="IPR050477">
    <property type="entry name" value="GrpII_AminoAcid_Decarb"/>
</dbReference>
<sequence>EMTHQEGHSWRLFIDYLDEIRSKINAGCLHLESWQVASYTLSLVFLVLYLLDLASSEKGVAERIRARIFHILRSLPWVRRRLNEDLARAKKEFEDELHSHDVTRDFYKFIPERGLERDEIRAEAESYRWMGRKRHELLSEKKTDGVVNEISSLFGGMNPRDAHCYPGCRKMESELVRMCVSLFHGGSQSMGVVVPSAGESLVVALSSARSLSNRNSVLHPTILASAAAAPALFHAAKLLGMRVKIVPSKKDGSLEAATLKRFITSETALIFLSAPNHSTGTCDPIDSIAKVALRYQIPLHVDCSLGGLILPFLELCDYHLSSFDFRLPGVSSISVDLSRFSQSPSSCALTLFRDEQTMKASVFPLVDWPGGLYSSPSLSDSLDGSAIASAWTTLLSTGKAGFIEITQTVVEATKKLATLLAEIDGITILGSADTVMVAFETDQPYDIYHIIEVMRSKGWPLHSLVSPPAARFTMSLPMARDAVIDAFLDDLDTTMVHLRNNPHLAENCATRAFHHLLTTAPDRWLVRELATERALAHYSIPLPPDNRKSLRTFSVEGRKISNNLIERRKDMVKD</sequence>
<dbReference type="GO" id="GO:0008117">
    <property type="term" value="F:sphinganine-1-phosphate aldolase activity"/>
    <property type="evidence" value="ECO:0007669"/>
    <property type="project" value="UniProtKB-EC"/>
</dbReference>
<dbReference type="InterPro" id="IPR015422">
    <property type="entry name" value="PyrdxlP-dep_Trfase_small"/>
</dbReference>
<comment type="similarity">
    <text evidence="4">Belongs to the group II decarboxylase family. Sphingosine-1-phosphate lyase subfamily.</text>
</comment>
<dbReference type="PANTHER" id="PTHR42735">
    <property type="match status" value="1"/>
</dbReference>
<dbReference type="Pfam" id="PF00282">
    <property type="entry name" value="Pyridoxal_deC"/>
    <property type="match status" value="1"/>
</dbReference>
<dbReference type="Proteomes" id="UP001432027">
    <property type="component" value="Unassembled WGS sequence"/>
</dbReference>
<dbReference type="InterPro" id="IPR002129">
    <property type="entry name" value="PyrdxlP-dep_de-COase"/>
</dbReference>
<accession>A0AAV5UL78</accession>
<evidence type="ECO:0000313" key="9">
    <source>
        <dbReference type="Proteomes" id="UP001432027"/>
    </source>
</evidence>
<dbReference type="Gene3D" id="3.90.1150.10">
    <property type="entry name" value="Aspartate Aminotransferase, domain 1"/>
    <property type="match status" value="1"/>
</dbReference>
<gene>
    <name evidence="8" type="ORF">PENTCL1PPCAC_29237</name>
</gene>
<proteinExistence type="inferred from homology"/>
<keyword evidence="2 7" id="KW-0663">Pyridoxal phosphate</keyword>
<evidence type="ECO:0000256" key="6">
    <source>
        <dbReference type="ARBA" id="ARBA00042568"/>
    </source>
</evidence>
<evidence type="ECO:0000256" key="3">
    <source>
        <dbReference type="ARBA" id="ARBA00023239"/>
    </source>
</evidence>
<dbReference type="EC" id="4.1.2.27" evidence="5"/>
<keyword evidence="9" id="KW-1185">Reference proteome</keyword>
<dbReference type="SUPFAM" id="SSF53383">
    <property type="entry name" value="PLP-dependent transferases"/>
    <property type="match status" value="1"/>
</dbReference>
<dbReference type="AlphaFoldDB" id="A0AAV5UL78"/>
<evidence type="ECO:0000256" key="1">
    <source>
        <dbReference type="ARBA" id="ARBA00001933"/>
    </source>
</evidence>
<keyword evidence="3 7" id="KW-0456">Lyase</keyword>
<dbReference type="GO" id="GO:0005783">
    <property type="term" value="C:endoplasmic reticulum"/>
    <property type="evidence" value="ECO:0007669"/>
    <property type="project" value="TreeGrafter"/>
</dbReference>
<feature type="non-terminal residue" evidence="8">
    <location>
        <position position="1"/>
    </location>
</feature>
<evidence type="ECO:0000256" key="5">
    <source>
        <dbReference type="ARBA" id="ARBA00038965"/>
    </source>
</evidence>
<dbReference type="GO" id="GO:0016020">
    <property type="term" value="C:membrane"/>
    <property type="evidence" value="ECO:0007669"/>
    <property type="project" value="GOC"/>
</dbReference>